<dbReference type="RefSeq" id="XP_003744158.1">
    <property type="nucleotide sequence ID" value="XM_003744110.2"/>
</dbReference>
<dbReference type="GeneID" id="100908131"/>
<accession>A0AAJ6QU69</accession>
<keyword evidence="5 7" id="KW-1133">Transmembrane helix</keyword>
<protein>
    <submittedName>
        <fullName evidence="9">Gamma-secretase subunit Aph-1</fullName>
    </submittedName>
</protein>
<dbReference type="PANTHER" id="PTHR12889">
    <property type="entry name" value="GAMMA-SECRETASE SUBUNIT APH-1"/>
    <property type="match status" value="1"/>
</dbReference>
<evidence type="ECO:0000313" key="9">
    <source>
        <dbReference type="RefSeq" id="XP_003744158.1"/>
    </source>
</evidence>
<evidence type="ECO:0000256" key="2">
    <source>
        <dbReference type="ARBA" id="ARBA00005577"/>
    </source>
</evidence>
<evidence type="ECO:0000256" key="1">
    <source>
        <dbReference type="ARBA" id="ARBA00004141"/>
    </source>
</evidence>
<evidence type="ECO:0000256" key="4">
    <source>
        <dbReference type="ARBA" id="ARBA00022976"/>
    </source>
</evidence>
<dbReference type="KEGG" id="goe:100908131"/>
<proteinExistence type="inferred from homology"/>
<evidence type="ECO:0000256" key="6">
    <source>
        <dbReference type="ARBA" id="ARBA00023136"/>
    </source>
</evidence>
<feature type="transmembrane region" description="Helical" evidence="7">
    <location>
        <begin position="216"/>
        <end position="238"/>
    </location>
</feature>
<evidence type="ECO:0000313" key="8">
    <source>
        <dbReference type="Proteomes" id="UP000694867"/>
    </source>
</evidence>
<feature type="transmembrane region" description="Helical" evidence="7">
    <location>
        <begin position="6"/>
        <end position="26"/>
    </location>
</feature>
<dbReference type="Pfam" id="PF06105">
    <property type="entry name" value="Aph-1"/>
    <property type="match status" value="1"/>
</dbReference>
<dbReference type="GO" id="GO:0007219">
    <property type="term" value="P:Notch signaling pathway"/>
    <property type="evidence" value="ECO:0007669"/>
    <property type="project" value="UniProtKB-KW"/>
</dbReference>
<feature type="transmembrane region" description="Helical" evidence="7">
    <location>
        <begin position="159"/>
        <end position="181"/>
    </location>
</feature>
<feature type="transmembrane region" description="Helical" evidence="7">
    <location>
        <begin position="33"/>
        <end position="60"/>
    </location>
</feature>
<evidence type="ECO:0000256" key="5">
    <source>
        <dbReference type="ARBA" id="ARBA00022989"/>
    </source>
</evidence>
<organism evidence="8 9">
    <name type="scientific">Galendromus occidentalis</name>
    <name type="common">western predatory mite</name>
    <dbReference type="NCBI Taxonomy" id="34638"/>
    <lineage>
        <taxon>Eukaryota</taxon>
        <taxon>Metazoa</taxon>
        <taxon>Ecdysozoa</taxon>
        <taxon>Arthropoda</taxon>
        <taxon>Chelicerata</taxon>
        <taxon>Arachnida</taxon>
        <taxon>Acari</taxon>
        <taxon>Parasitiformes</taxon>
        <taxon>Mesostigmata</taxon>
        <taxon>Gamasina</taxon>
        <taxon>Phytoseioidea</taxon>
        <taxon>Phytoseiidae</taxon>
        <taxon>Typhlodrominae</taxon>
        <taxon>Galendromus</taxon>
    </lineage>
</organism>
<dbReference type="InterPro" id="IPR009294">
    <property type="entry name" value="Aph-1"/>
</dbReference>
<dbReference type="AlphaFoldDB" id="A0AAJ6QU69"/>
<keyword evidence="4" id="KW-0914">Notch signaling pathway</keyword>
<comment type="similarity">
    <text evidence="2">Belongs to the APH-1 family.</text>
</comment>
<sequence length="260" mass="28293">MGLAEFFGCSLVAFGPSLSMFCVTIAACPIRVIIFITAAFFWLVSLLFSSIVWCSVLEIFRIRTSEEKSNFVVFGLLVAVAFQELFRYLFYGILRRADNGLKKMVEVGSTGSVVSDSRQLLAYVAGLGFGTMSGGFSLLNVLAEIGGPASVGYGGQSEWFVLVSSVTTSLFVILNTCWGVILFHGYDTRDHRLIIGAIASHFVCSLMTLFNKNETYVASLLPISVMTVVCAGLAFHLAGGKYRKLHLMFKSRTSSVSSSQ</sequence>
<reference evidence="9" key="1">
    <citation type="submission" date="2025-08" db="UniProtKB">
        <authorList>
            <consortium name="RefSeq"/>
        </authorList>
    </citation>
    <scope>IDENTIFICATION</scope>
</reference>
<dbReference type="GO" id="GO:0016485">
    <property type="term" value="P:protein processing"/>
    <property type="evidence" value="ECO:0007669"/>
    <property type="project" value="InterPro"/>
</dbReference>
<evidence type="ECO:0000256" key="7">
    <source>
        <dbReference type="SAM" id="Phobius"/>
    </source>
</evidence>
<feature type="transmembrane region" description="Helical" evidence="7">
    <location>
        <begin position="72"/>
        <end position="94"/>
    </location>
</feature>
<dbReference type="Proteomes" id="UP000694867">
    <property type="component" value="Unplaced"/>
</dbReference>
<gene>
    <name evidence="9" type="primary">LOC100908131</name>
</gene>
<keyword evidence="6 7" id="KW-0472">Membrane</keyword>
<feature type="transmembrane region" description="Helical" evidence="7">
    <location>
        <begin position="120"/>
        <end position="139"/>
    </location>
</feature>
<name>A0AAJ6QU69_9ACAR</name>
<comment type="subcellular location">
    <subcellularLocation>
        <location evidence="1">Membrane</location>
        <topology evidence="1">Multi-pass membrane protein</topology>
    </subcellularLocation>
</comment>
<keyword evidence="3 7" id="KW-0812">Transmembrane</keyword>
<dbReference type="CTD" id="33467"/>
<dbReference type="GO" id="GO:0016020">
    <property type="term" value="C:membrane"/>
    <property type="evidence" value="ECO:0007669"/>
    <property type="project" value="UniProtKB-SubCell"/>
</dbReference>
<evidence type="ECO:0000256" key="3">
    <source>
        <dbReference type="ARBA" id="ARBA00022692"/>
    </source>
</evidence>
<keyword evidence="8" id="KW-1185">Reference proteome</keyword>
<feature type="transmembrane region" description="Helical" evidence="7">
    <location>
        <begin position="193"/>
        <end position="210"/>
    </location>
</feature>